<name>I4ALP5_BERLS</name>
<proteinExistence type="inferred from homology"/>
<evidence type="ECO:0000256" key="2">
    <source>
        <dbReference type="ARBA" id="ARBA00022722"/>
    </source>
</evidence>
<dbReference type="EMBL" id="CP003345">
    <property type="protein sequence ID" value="AFM04880.1"/>
    <property type="molecule type" value="Genomic_DNA"/>
</dbReference>
<dbReference type="STRING" id="880071.Fleli_2515"/>
<dbReference type="InterPro" id="IPR005135">
    <property type="entry name" value="Endo/exonuclease/phosphatase"/>
</dbReference>
<dbReference type="PROSITE" id="PS51257">
    <property type="entry name" value="PROKAR_LIPOPROTEIN"/>
    <property type="match status" value="1"/>
</dbReference>
<dbReference type="InterPro" id="IPR036691">
    <property type="entry name" value="Endo/exonu/phosph_ase_sf"/>
</dbReference>
<dbReference type="OrthoDB" id="5500612at2"/>
<keyword evidence="2" id="KW-0540">Nuclease</keyword>
<feature type="domain" description="Endonuclease/exonuclease/phosphatase" evidence="6">
    <location>
        <begin position="59"/>
        <end position="298"/>
    </location>
</feature>
<evidence type="ECO:0000313" key="7">
    <source>
        <dbReference type="EMBL" id="AFM04880.1"/>
    </source>
</evidence>
<dbReference type="eggNOG" id="COG3568">
    <property type="taxonomic scope" value="Bacteria"/>
</dbReference>
<gene>
    <name evidence="7" type="ordered locus">Fleli_2515</name>
</gene>
<evidence type="ECO:0000256" key="3">
    <source>
        <dbReference type="ARBA" id="ARBA00022801"/>
    </source>
</evidence>
<keyword evidence="3 7" id="KW-0378">Hydrolase</keyword>
<evidence type="ECO:0000259" key="6">
    <source>
        <dbReference type="Pfam" id="PF03372"/>
    </source>
</evidence>
<comment type="similarity">
    <text evidence="1">Belongs to the DNase I family.</text>
</comment>
<feature type="chain" id="PRO_5003685877" evidence="5">
    <location>
        <begin position="19"/>
        <end position="308"/>
    </location>
</feature>
<sequence precursor="true">MKKNILLFFSIFVLFASATSSCSSSEQSSNNNKRPNTPILSDNSDGKDKNVKAETIKILSWNLYNFGKSKDAQEIEYIAKKLKDYDIVAIQEVSTSLYGIRAVAKLADELNRTGSKWEYKISEPTSGNGKERYAYVWKTSTKNAKILLKKDWLEESIEAKVDREPYMARFEIESKSTKNTVLLGSFHAVPTSKDPEKEVVFLEEIPNKYRTDNILIMGDFNLSQKHEAFDGLRERSFVAAFEGQKTSLRMKLKDGNPLNKEYDNIFVEKRGFEIKKAEVIHFYKDYKSLKEARYISDHIPIWVELDFK</sequence>
<keyword evidence="8" id="KW-1185">Reference proteome</keyword>
<dbReference type="SMART" id="SM00476">
    <property type="entry name" value="DNaseIc"/>
    <property type="match status" value="1"/>
</dbReference>
<dbReference type="PATRIC" id="fig|880071.3.peg.2504"/>
<feature type="compositionally biased region" description="Polar residues" evidence="4">
    <location>
        <begin position="33"/>
        <end position="43"/>
    </location>
</feature>
<evidence type="ECO:0000256" key="5">
    <source>
        <dbReference type="SAM" id="SignalP"/>
    </source>
</evidence>
<reference evidence="8" key="1">
    <citation type="submission" date="2012-06" db="EMBL/GenBank/DDBJ databases">
        <title>The complete genome of Flexibacter litoralis DSM 6794.</title>
        <authorList>
            <person name="Lucas S."/>
            <person name="Copeland A."/>
            <person name="Lapidus A."/>
            <person name="Glavina del Rio T."/>
            <person name="Dalin E."/>
            <person name="Tice H."/>
            <person name="Bruce D."/>
            <person name="Goodwin L."/>
            <person name="Pitluck S."/>
            <person name="Peters L."/>
            <person name="Ovchinnikova G."/>
            <person name="Lu M."/>
            <person name="Kyrpides N."/>
            <person name="Mavromatis K."/>
            <person name="Ivanova N."/>
            <person name="Brettin T."/>
            <person name="Detter J.C."/>
            <person name="Han C."/>
            <person name="Larimer F."/>
            <person name="Land M."/>
            <person name="Hauser L."/>
            <person name="Markowitz V."/>
            <person name="Cheng J.-F."/>
            <person name="Hugenholtz P."/>
            <person name="Woyke T."/>
            <person name="Wu D."/>
            <person name="Spring S."/>
            <person name="Lang E."/>
            <person name="Kopitz M."/>
            <person name="Brambilla E."/>
            <person name="Klenk H.-P."/>
            <person name="Eisen J.A."/>
        </authorList>
    </citation>
    <scope>NUCLEOTIDE SEQUENCE [LARGE SCALE GENOMIC DNA]</scope>
    <source>
        <strain evidence="8">ATCC 23117 / DSM 6794 / NBRC 15988 / NCIMB 1366 / Sio-4</strain>
    </source>
</reference>
<dbReference type="PANTHER" id="PTHR11371">
    <property type="entry name" value="DEOXYRIBONUCLEASE"/>
    <property type="match status" value="1"/>
</dbReference>
<dbReference type="Gene3D" id="3.60.10.10">
    <property type="entry name" value="Endonuclease/exonuclease/phosphatase"/>
    <property type="match status" value="1"/>
</dbReference>
<dbReference type="KEGG" id="fli:Fleli_2515"/>
<dbReference type="Pfam" id="PF03372">
    <property type="entry name" value="Exo_endo_phos"/>
    <property type="match status" value="1"/>
</dbReference>
<dbReference type="RefSeq" id="WP_014798317.1">
    <property type="nucleotide sequence ID" value="NC_018018.1"/>
</dbReference>
<dbReference type="PANTHER" id="PTHR11371:SF31">
    <property type="entry name" value="EXTRACELLULAR NUCLEASE"/>
    <property type="match status" value="1"/>
</dbReference>
<evidence type="ECO:0000313" key="8">
    <source>
        <dbReference type="Proteomes" id="UP000006054"/>
    </source>
</evidence>
<dbReference type="SUPFAM" id="SSF56219">
    <property type="entry name" value="DNase I-like"/>
    <property type="match status" value="1"/>
</dbReference>
<accession>I4ALP5</accession>
<organism evidence="7 8">
    <name type="scientific">Bernardetia litoralis (strain ATCC 23117 / DSM 6794 / NBRC 15988 / NCIMB 1366 / Fx l1 / Sio-4)</name>
    <name type="common">Flexibacter litoralis</name>
    <dbReference type="NCBI Taxonomy" id="880071"/>
    <lineage>
        <taxon>Bacteria</taxon>
        <taxon>Pseudomonadati</taxon>
        <taxon>Bacteroidota</taxon>
        <taxon>Cytophagia</taxon>
        <taxon>Cytophagales</taxon>
        <taxon>Bernardetiaceae</taxon>
        <taxon>Bernardetia</taxon>
    </lineage>
</organism>
<dbReference type="AlphaFoldDB" id="I4ALP5"/>
<evidence type="ECO:0000256" key="4">
    <source>
        <dbReference type="SAM" id="MobiDB-lite"/>
    </source>
</evidence>
<evidence type="ECO:0000256" key="1">
    <source>
        <dbReference type="ARBA" id="ARBA00007359"/>
    </source>
</evidence>
<dbReference type="CDD" id="cd10283">
    <property type="entry name" value="MnuA_DNase1-like"/>
    <property type="match status" value="1"/>
</dbReference>
<dbReference type="GO" id="GO:0004536">
    <property type="term" value="F:DNA nuclease activity"/>
    <property type="evidence" value="ECO:0007669"/>
    <property type="project" value="InterPro"/>
</dbReference>
<feature type="region of interest" description="Disordered" evidence="4">
    <location>
        <begin position="25"/>
        <end position="48"/>
    </location>
</feature>
<feature type="signal peptide" evidence="5">
    <location>
        <begin position="1"/>
        <end position="18"/>
    </location>
</feature>
<dbReference type="InterPro" id="IPR016202">
    <property type="entry name" value="DNase_I"/>
</dbReference>
<dbReference type="Proteomes" id="UP000006054">
    <property type="component" value="Chromosome"/>
</dbReference>
<dbReference type="GO" id="GO:0006308">
    <property type="term" value="P:DNA catabolic process"/>
    <property type="evidence" value="ECO:0007669"/>
    <property type="project" value="InterPro"/>
</dbReference>
<keyword evidence="5" id="KW-0732">Signal</keyword>
<dbReference type="HOGENOM" id="CLU_043335_2_0_10"/>
<dbReference type="GO" id="GO:0016787">
    <property type="term" value="F:hydrolase activity"/>
    <property type="evidence" value="ECO:0007669"/>
    <property type="project" value="UniProtKB-KW"/>
</dbReference>
<protein>
    <submittedName>
        <fullName evidence="7">Metal-dependent hydrolase</fullName>
    </submittedName>
</protein>